<proteinExistence type="inferred from homology"/>
<dbReference type="InterPro" id="IPR043129">
    <property type="entry name" value="ATPase_NBD"/>
</dbReference>
<comment type="similarity">
    <text evidence="1">Belongs to the ROK (NagC/XylR) family.</text>
</comment>
<evidence type="ECO:0000313" key="9">
    <source>
        <dbReference type="EMBL" id="TNM45099.1"/>
    </source>
</evidence>
<dbReference type="GO" id="GO:0006096">
    <property type="term" value="P:glycolytic process"/>
    <property type="evidence" value="ECO:0007669"/>
    <property type="project" value="InterPro"/>
</dbReference>
<dbReference type="EMBL" id="VDMP01000017">
    <property type="protein sequence ID" value="TNM45099.1"/>
    <property type="molecule type" value="Genomic_DNA"/>
</dbReference>
<dbReference type="InterPro" id="IPR004654">
    <property type="entry name" value="ROK_glcA"/>
</dbReference>
<dbReference type="Proteomes" id="UP000313231">
    <property type="component" value="Unassembled WGS sequence"/>
</dbReference>
<comment type="caution">
    <text evidence="9">The sequence shown here is derived from an EMBL/GenBank/DDBJ whole genome shotgun (WGS) entry which is preliminary data.</text>
</comment>
<dbReference type="PROSITE" id="PS01125">
    <property type="entry name" value="ROK"/>
    <property type="match status" value="1"/>
</dbReference>
<dbReference type="RefSeq" id="WP_139621679.1">
    <property type="nucleotide sequence ID" value="NZ_VDMP01000017.1"/>
</dbReference>
<name>A0A5C4WCJ7_9ACTN</name>
<evidence type="ECO:0000256" key="6">
    <source>
        <dbReference type="ARBA" id="ARBA00022777"/>
    </source>
</evidence>
<dbReference type="EC" id="2.7.1.2" evidence="2"/>
<dbReference type="PANTHER" id="PTHR18964">
    <property type="entry name" value="ROK (REPRESSOR, ORF, KINASE) FAMILY"/>
    <property type="match status" value="1"/>
</dbReference>
<reference evidence="9 10" key="1">
    <citation type="journal article" date="2016" name="Int. J. Syst. Evol. Microbiol.">
        <title>Nocardioides albidus sp. nov., an actinobacterium isolated from garden soil.</title>
        <authorList>
            <person name="Singh H."/>
            <person name="Du J."/>
            <person name="Trinh H."/>
            <person name="Won K."/>
            <person name="Yang J.E."/>
            <person name="Yin C."/>
            <person name="Kook M."/>
            <person name="Yi T.H."/>
        </authorList>
    </citation>
    <scope>NUCLEOTIDE SEQUENCE [LARGE SCALE GENOMIC DNA]</scope>
    <source>
        <strain evidence="9 10">CCTCC AB 2015297</strain>
    </source>
</reference>
<organism evidence="9 10">
    <name type="scientific">Nocardioides albidus</name>
    <dbReference type="NCBI Taxonomy" id="1517589"/>
    <lineage>
        <taxon>Bacteria</taxon>
        <taxon>Bacillati</taxon>
        <taxon>Actinomycetota</taxon>
        <taxon>Actinomycetes</taxon>
        <taxon>Propionibacteriales</taxon>
        <taxon>Nocardioidaceae</taxon>
        <taxon>Nocardioides</taxon>
    </lineage>
</organism>
<dbReference type="AlphaFoldDB" id="A0A5C4WCJ7"/>
<dbReference type="Pfam" id="PF00480">
    <property type="entry name" value="ROK"/>
    <property type="match status" value="1"/>
</dbReference>
<keyword evidence="5" id="KW-0547">Nucleotide-binding</keyword>
<dbReference type="SUPFAM" id="SSF53067">
    <property type="entry name" value="Actin-like ATPase domain"/>
    <property type="match status" value="1"/>
</dbReference>
<protein>
    <recommendedName>
        <fullName evidence="3">Glucokinase</fullName>
        <ecNumber evidence="2">2.7.1.2</ecNumber>
    </recommendedName>
    <alternativeName>
        <fullName evidence="8">Glucose kinase</fullName>
    </alternativeName>
</protein>
<dbReference type="GO" id="GO:0004340">
    <property type="term" value="F:glucokinase activity"/>
    <property type="evidence" value="ECO:0007669"/>
    <property type="project" value="UniProtKB-EC"/>
</dbReference>
<dbReference type="Gene3D" id="3.30.420.40">
    <property type="match status" value="2"/>
</dbReference>
<keyword evidence="10" id="KW-1185">Reference proteome</keyword>
<evidence type="ECO:0000256" key="3">
    <source>
        <dbReference type="ARBA" id="ARBA00014701"/>
    </source>
</evidence>
<gene>
    <name evidence="9" type="ORF">FHP29_04620</name>
</gene>
<evidence type="ECO:0000256" key="4">
    <source>
        <dbReference type="ARBA" id="ARBA00022679"/>
    </source>
</evidence>
<dbReference type="GO" id="GO:0005737">
    <property type="term" value="C:cytoplasm"/>
    <property type="evidence" value="ECO:0007669"/>
    <property type="project" value="InterPro"/>
</dbReference>
<keyword evidence="4 9" id="KW-0808">Transferase</keyword>
<dbReference type="InterPro" id="IPR000600">
    <property type="entry name" value="ROK"/>
</dbReference>
<evidence type="ECO:0000256" key="2">
    <source>
        <dbReference type="ARBA" id="ARBA00012323"/>
    </source>
</evidence>
<evidence type="ECO:0000256" key="8">
    <source>
        <dbReference type="ARBA" id="ARBA00032386"/>
    </source>
</evidence>
<dbReference type="InterPro" id="IPR049874">
    <property type="entry name" value="ROK_cs"/>
</dbReference>
<dbReference type="GO" id="GO:0005524">
    <property type="term" value="F:ATP binding"/>
    <property type="evidence" value="ECO:0007669"/>
    <property type="project" value="UniProtKB-KW"/>
</dbReference>
<dbReference type="OrthoDB" id="9810372at2"/>
<keyword evidence="6 9" id="KW-0418">Kinase</keyword>
<evidence type="ECO:0000256" key="7">
    <source>
        <dbReference type="ARBA" id="ARBA00022840"/>
    </source>
</evidence>
<sequence length="315" mass="31652">MTSALTCGIDIGGTKIAGAVVAPDGTVVAEARVESPATDPTAMEEAAAALVAGFAAEHDVTAVGVGAAGNVASDRSTVLFAPNIAWRNEPLGVDLARLTGLPVVVENDANAAAWGEFRYGAGRDVDDQLMVTVGTGVGGGVVIDGKLLRGAYGVAAEIGHLNVVRDGRLCGCGNRGCLEQYGSGTALVRAAREAVAGNSLLAQDLVDRAGGDPAAITGPMITTAAQEGDRFAIEQFEHLGSWLGHGIASLVAVLDPAVIVIGGGVSDAGDLLVAPLRSAFEHGLAGRGYRPTAEIRLAELGNRAGVIGAADLART</sequence>
<dbReference type="NCBIfam" id="TIGR00744">
    <property type="entry name" value="ROK_glcA_fam"/>
    <property type="match status" value="1"/>
</dbReference>
<accession>A0A5C4WCJ7</accession>
<dbReference type="PANTHER" id="PTHR18964:SF173">
    <property type="entry name" value="GLUCOKINASE"/>
    <property type="match status" value="1"/>
</dbReference>
<evidence type="ECO:0000256" key="1">
    <source>
        <dbReference type="ARBA" id="ARBA00006479"/>
    </source>
</evidence>
<evidence type="ECO:0000313" key="10">
    <source>
        <dbReference type="Proteomes" id="UP000313231"/>
    </source>
</evidence>
<evidence type="ECO:0000256" key="5">
    <source>
        <dbReference type="ARBA" id="ARBA00022741"/>
    </source>
</evidence>
<keyword evidence="7" id="KW-0067">ATP-binding</keyword>